<feature type="region of interest" description="Disordered" evidence="1">
    <location>
        <begin position="1"/>
        <end position="47"/>
    </location>
</feature>
<dbReference type="EMBL" id="PDEP01000012">
    <property type="protein sequence ID" value="PEN05696.1"/>
    <property type="molecule type" value="Genomic_DNA"/>
</dbReference>
<dbReference type="AlphaFoldDB" id="A0A2H3P510"/>
<gene>
    <name evidence="2" type="ORF">CRI93_12370</name>
</gene>
<proteinExistence type="predicted"/>
<reference evidence="2 3" key="1">
    <citation type="submission" date="2017-10" db="EMBL/GenBank/DDBJ databases">
        <title>Draft genome of Longimonas halophila.</title>
        <authorList>
            <person name="Goh K.M."/>
            <person name="Shamsir M.S."/>
            <person name="Lim S.W."/>
        </authorList>
    </citation>
    <scope>NUCLEOTIDE SEQUENCE [LARGE SCALE GENOMIC DNA]</scope>
    <source>
        <strain evidence="2 3">KCTC 42399</strain>
    </source>
</reference>
<evidence type="ECO:0000313" key="3">
    <source>
        <dbReference type="Proteomes" id="UP000221024"/>
    </source>
</evidence>
<name>A0A2H3P510_9BACT</name>
<evidence type="ECO:0000256" key="1">
    <source>
        <dbReference type="SAM" id="MobiDB-lite"/>
    </source>
</evidence>
<comment type="caution">
    <text evidence="2">The sequence shown here is derived from an EMBL/GenBank/DDBJ whole genome shotgun (WGS) entry which is preliminary data.</text>
</comment>
<accession>A0A2H3P510</accession>
<dbReference type="Proteomes" id="UP000221024">
    <property type="component" value="Unassembled WGS sequence"/>
</dbReference>
<feature type="compositionally biased region" description="Basic and acidic residues" evidence="1">
    <location>
        <begin position="30"/>
        <end position="41"/>
    </location>
</feature>
<keyword evidence="3" id="KW-1185">Reference proteome</keyword>
<sequence length="108" mass="11825">MQATRADQHDADMSAPPDGTTFCLTSAKASHHEAEHQHPNDEPPGPQVRCTCNHNDDTSGEAVRVLDKFVLPTPGQLARPLYTYALKSTCTSLTPTVWADDIFRPPRA</sequence>
<evidence type="ECO:0000313" key="2">
    <source>
        <dbReference type="EMBL" id="PEN05696.1"/>
    </source>
</evidence>
<protein>
    <submittedName>
        <fullName evidence="2">Uncharacterized protein</fullName>
    </submittedName>
</protein>
<organism evidence="2 3">
    <name type="scientific">Longimonas halophila</name>
    <dbReference type="NCBI Taxonomy" id="1469170"/>
    <lineage>
        <taxon>Bacteria</taxon>
        <taxon>Pseudomonadati</taxon>
        <taxon>Rhodothermota</taxon>
        <taxon>Rhodothermia</taxon>
        <taxon>Rhodothermales</taxon>
        <taxon>Salisaetaceae</taxon>
        <taxon>Longimonas</taxon>
    </lineage>
</organism>
<feature type="compositionally biased region" description="Basic and acidic residues" evidence="1">
    <location>
        <begin position="1"/>
        <end position="12"/>
    </location>
</feature>